<dbReference type="Pfam" id="PF01850">
    <property type="entry name" value="PIN"/>
    <property type="match status" value="1"/>
</dbReference>
<feature type="domain" description="PIN" evidence="1">
    <location>
        <begin position="4"/>
        <end position="122"/>
    </location>
</feature>
<protein>
    <submittedName>
        <fullName evidence="2">Type II toxin-antitoxin system VapC family toxin</fullName>
    </submittedName>
</protein>
<dbReference type="RefSeq" id="WP_261196562.1">
    <property type="nucleotide sequence ID" value="NZ_JAMXFA010000007.1"/>
</dbReference>
<dbReference type="SUPFAM" id="SSF88723">
    <property type="entry name" value="PIN domain-like"/>
    <property type="match status" value="1"/>
</dbReference>
<name>A0ABT2N3W7_9CYAN</name>
<proteinExistence type="predicted"/>
<dbReference type="InterPro" id="IPR052919">
    <property type="entry name" value="TA_system_RNase"/>
</dbReference>
<dbReference type="Proteomes" id="UP001525961">
    <property type="component" value="Unassembled WGS sequence"/>
</dbReference>
<keyword evidence="3" id="KW-1185">Reference proteome</keyword>
<accession>A0ABT2N3W7</accession>
<reference evidence="2 3" key="1">
    <citation type="journal article" date="2022" name="Front. Microbiol.">
        <title>High genomic differentiation and limited gene flow indicate recent cryptic speciation within the genus Laspinema (cyanobacteria).</title>
        <authorList>
            <person name="Stanojkovic A."/>
            <person name="Skoupy S."/>
            <person name="Skaloud P."/>
            <person name="Dvorak P."/>
        </authorList>
    </citation>
    <scope>NUCLEOTIDE SEQUENCE [LARGE SCALE GENOMIC DNA]</scope>
    <source>
        <strain evidence="2 3">D3b</strain>
    </source>
</reference>
<evidence type="ECO:0000313" key="2">
    <source>
        <dbReference type="EMBL" id="MCT7977380.1"/>
    </source>
</evidence>
<comment type="caution">
    <text evidence="2">The sequence shown here is derived from an EMBL/GenBank/DDBJ whole genome shotgun (WGS) entry which is preliminary data.</text>
</comment>
<dbReference type="EMBL" id="JAMXFA010000007">
    <property type="protein sequence ID" value="MCT7977380.1"/>
    <property type="molecule type" value="Genomic_DNA"/>
</dbReference>
<organism evidence="2 3">
    <name type="scientific">Laspinema olomoucense D3b</name>
    <dbReference type="NCBI Taxonomy" id="2953688"/>
    <lineage>
        <taxon>Bacteria</taxon>
        <taxon>Bacillati</taxon>
        <taxon>Cyanobacteriota</taxon>
        <taxon>Cyanophyceae</taxon>
        <taxon>Oscillatoriophycideae</taxon>
        <taxon>Oscillatoriales</taxon>
        <taxon>Laspinemataceae</taxon>
        <taxon>Laspinema</taxon>
        <taxon>Laspinema olomoucense</taxon>
    </lineage>
</organism>
<dbReference type="PANTHER" id="PTHR36173">
    <property type="entry name" value="RIBONUCLEASE VAPC16-RELATED"/>
    <property type="match status" value="1"/>
</dbReference>
<gene>
    <name evidence="2" type="ORF">NG792_06655</name>
</gene>
<evidence type="ECO:0000259" key="1">
    <source>
        <dbReference type="Pfam" id="PF01850"/>
    </source>
</evidence>
<evidence type="ECO:0000313" key="3">
    <source>
        <dbReference type="Proteomes" id="UP001525961"/>
    </source>
</evidence>
<dbReference type="PANTHER" id="PTHR36173:SF2">
    <property type="entry name" value="RIBONUCLEASE VAPC16"/>
    <property type="match status" value="1"/>
</dbReference>
<dbReference type="InterPro" id="IPR041705">
    <property type="entry name" value="PIN_Sll0205"/>
</dbReference>
<dbReference type="CDD" id="cd09872">
    <property type="entry name" value="PIN_Sll0205-like"/>
    <property type="match status" value="1"/>
</dbReference>
<dbReference type="InterPro" id="IPR002716">
    <property type="entry name" value="PIN_dom"/>
</dbReference>
<sequence>MNLLLDTHTFMWWSLTPERLSERVSSLLADPSNDLILSVASVWEMQIKLQLGKLNLELPLRELIETQQQTNNLQLLPIEVTHVWALENLPIPHKDPFDRILIAQATVEQQTLLSIDAIFDAYPVNRVW</sequence>
<dbReference type="Gene3D" id="3.40.50.1010">
    <property type="entry name" value="5'-nuclease"/>
    <property type="match status" value="1"/>
</dbReference>
<dbReference type="InterPro" id="IPR029060">
    <property type="entry name" value="PIN-like_dom_sf"/>
</dbReference>